<dbReference type="AlphaFoldDB" id="A0AAJ6ZGH5"/>
<evidence type="ECO:0000256" key="3">
    <source>
        <dbReference type="ARBA" id="ARBA00022676"/>
    </source>
</evidence>
<dbReference type="PANTHER" id="PTHR12042">
    <property type="entry name" value="LACTOSYLCERAMIDE 4-ALPHA-GALACTOSYLTRANSFERASE ALPHA- 1,4-GALACTOSYLTRANSFERASE"/>
    <property type="match status" value="1"/>
</dbReference>
<dbReference type="GO" id="GO:0000139">
    <property type="term" value="C:Golgi membrane"/>
    <property type="evidence" value="ECO:0007669"/>
    <property type="project" value="UniProtKB-SubCell"/>
</dbReference>
<dbReference type="Pfam" id="PF04572">
    <property type="entry name" value="Gb3_synth"/>
    <property type="match status" value="1"/>
</dbReference>
<dbReference type="PANTHER" id="PTHR12042:SF21">
    <property type="entry name" value="ALPHA1,4-GALACTOSYLTRANSFERASE 1-RELATED"/>
    <property type="match status" value="1"/>
</dbReference>
<evidence type="ECO:0000256" key="6">
    <source>
        <dbReference type="ARBA" id="ARBA00023136"/>
    </source>
</evidence>
<dbReference type="InterPro" id="IPR007577">
    <property type="entry name" value="GlycoTrfase_DXD_sugar-bd_CS"/>
</dbReference>
<evidence type="ECO:0000256" key="5">
    <source>
        <dbReference type="ARBA" id="ARBA00023034"/>
    </source>
</evidence>
<dbReference type="RefSeq" id="XP_013172034.1">
    <property type="nucleotide sequence ID" value="XM_013316580.1"/>
</dbReference>
<dbReference type="Proteomes" id="UP000694872">
    <property type="component" value="Unplaced"/>
</dbReference>
<gene>
    <name evidence="8" type="primary">LOC106121085</name>
</gene>
<keyword evidence="3" id="KW-0328">Glycosyltransferase</keyword>
<dbReference type="Gene3D" id="3.90.550.20">
    <property type="match status" value="1"/>
</dbReference>
<sequence>MFNYVKILNVRCQKIAASVILIILCVCFLHKINNSKYLPWAHLKDISCYYSVKGDVLPSADSNNFSPSQKSIFFMETSCRRNLTSRDLCAIESAARAHPDYRINVLFAAPISAELLGQFSLRQKFENVRFARIHIDEYSKNTPVQELVWSGGLYKSHWRVEHASDLLRYLTLYKFGGIYLDLDVVVAKRLDTLAANWAARESEFYVGSSAIAFSLDSVGRSIAEAAISDLQKNFRHDLWSHNGPGVITRVLKMRCNTTDITLMNSKICQDFEVYGPELFYPIKWQNSSKYFDSGMLENKDAYIYHVWNHMTRNRTPDKNSPYAQLARTFCPFTYALYGDRFGL</sequence>
<dbReference type="GO" id="GO:0016758">
    <property type="term" value="F:hexosyltransferase activity"/>
    <property type="evidence" value="ECO:0007669"/>
    <property type="project" value="TreeGrafter"/>
</dbReference>
<accession>A0AAJ6ZGH5</accession>
<dbReference type="SUPFAM" id="SSF53448">
    <property type="entry name" value="Nucleotide-diphospho-sugar transferases"/>
    <property type="match status" value="1"/>
</dbReference>
<dbReference type="InterPro" id="IPR029044">
    <property type="entry name" value="Nucleotide-diphossugar_trans"/>
</dbReference>
<reference evidence="8" key="1">
    <citation type="submission" date="2025-08" db="UniProtKB">
        <authorList>
            <consortium name="RefSeq"/>
        </authorList>
    </citation>
    <scope>IDENTIFICATION</scope>
</reference>
<evidence type="ECO:0000313" key="8">
    <source>
        <dbReference type="RefSeq" id="XP_013172034.1"/>
    </source>
</evidence>
<keyword evidence="4" id="KW-0808">Transferase</keyword>
<evidence type="ECO:0000256" key="4">
    <source>
        <dbReference type="ARBA" id="ARBA00022679"/>
    </source>
</evidence>
<evidence type="ECO:0000256" key="2">
    <source>
        <dbReference type="ARBA" id="ARBA00009003"/>
    </source>
</evidence>
<keyword evidence="5" id="KW-0333">Golgi apparatus</keyword>
<dbReference type="KEGG" id="pxu:106121085"/>
<dbReference type="InterPro" id="IPR007652">
    <property type="entry name" value="A1-4-GlycosylTfrase_dom"/>
</dbReference>
<protein>
    <submittedName>
        <fullName evidence="8">Lactosylceramide 4-alpha-galactosyltransferase-like isoform X1</fullName>
    </submittedName>
</protein>
<comment type="subcellular location">
    <subcellularLocation>
        <location evidence="1">Golgi apparatus membrane</location>
        <topology evidence="1">Single-pass type II membrane protein</topology>
    </subcellularLocation>
</comment>
<comment type="similarity">
    <text evidence="2">Belongs to the glycosyltransferase 32 family.</text>
</comment>
<organism evidence="8">
    <name type="scientific">Papilio xuthus</name>
    <name type="common">Asian swallowtail butterfly</name>
    <dbReference type="NCBI Taxonomy" id="66420"/>
    <lineage>
        <taxon>Eukaryota</taxon>
        <taxon>Metazoa</taxon>
        <taxon>Ecdysozoa</taxon>
        <taxon>Arthropoda</taxon>
        <taxon>Hexapoda</taxon>
        <taxon>Insecta</taxon>
        <taxon>Pterygota</taxon>
        <taxon>Neoptera</taxon>
        <taxon>Endopterygota</taxon>
        <taxon>Lepidoptera</taxon>
        <taxon>Glossata</taxon>
        <taxon>Ditrysia</taxon>
        <taxon>Papilionoidea</taxon>
        <taxon>Papilionidae</taxon>
        <taxon>Papilioninae</taxon>
        <taxon>Papilio</taxon>
    </lineage>
</organism>
<evidence type="ECO:0000256" key="1">
    <source>
        <dbReference type="ARBA" id="ARBA00004323"/>
    </source>
</evidence>
<proteinExistence type="inferred from homology"/>
<dbReference type="Pfam" id="PF04488">
    <property type="entry name" value="Gly_transf_sug"/>
    <property type="match status" value="1"/>
</dbReference>
<evidence type="ECO:0000259" key="7">
    <source>
        <dbReference type="Pfam" id="PF04572"/>
    </source>
</evidence>
<keyword evidence="6" id="KW-0472">Membrane</keyword>
<dbReference type="GeneID" id="106121085"/>
<feature type="domain" description="Alpha 1,4-glycosyltransferase" evidence="7">
    <location>
        <begin position="219"/>
        <end position="336"/>
    </location>
</feature>
<dbReference type="GO" id="GO:0006688">
    <property type="term" value="P:glycosphingolipid biosynthetic process"/>
    <property type="evidence" value="ECO:0007669"/>
    <property type="project" value="TreeGrafter"/>
</dbReference>
<dbReference type="InterPro" id="IPR051981">
    <property type="entry name" value="Glycosyltransf_32"/>
</dbReference>
<name>A0AAJ6ZGH5_PAPXU</name>